<dbReference type="AlphaFoldDB" id="A0AB73T510"/>
<feature type="transmembrane region" description="Helical" evidence="1">
    <location>
        <begin position="255"/>
        <end position="272"/>
    </location>
</feature>
<dbReference type="GO" id="GO:0008643">
    <property type="term" value="P:carbohydrate transport"/>
    <property type="evidence" value="ECO:0007669"/>
    <property type="project" value="InterPro"/>
</dbReference>
<evidence type="ECO:0000313" key="2">
    <source>
        <dbReference type="EMBL" id="PWJ76139.1"/>
    </source>
</evidence>
<proteinExistence type="predicted"/>
<evidence type="ECO:0000256" key="1">
    <source>
        <dbReference type="SAM" id="Phobius"/>
    </source>
</evidence>
<protein>
    <submittedName>
        <fullName evidence="2">GPH family glycoside/pentoside/hexuronide:cation symporter</fullName>
    </submittedName>
</protein>
<dbReference type="Gene3D" id="1.20.1250.20">
    <property type="entry name" value="MFS general substrate transporter like domains"/>
    <property type="match status" value="2"/>
</dbReference>
<sequence length="458" mass="50196">MKRKVDRNVIIRLCLPQFAVGLFTAMLNNYLIYFYQPTKESGLPTLITQGVVIFGILTVIGFIKAVGHIIDAVTDPLIASRSDKSRHKDGRRIPMMKAAAVPFGLCALLIFCVPSDGPGIVNSVWIAVFLWGYYLFYTLYMIPHNALIPEMIQEGAMRVNAYTVSSFFFVTGSAAGYVTPLIVNGWKSAGFEPLAAWRITFLIFTVIGIILLLVPVFTIREKEYVQSVRPNVTLTESLKHAFSSRHFRCVTLGQLLENTGMAFFQACIMYYVTSLMGLPETSSVLILAISIAGSLLLYPFINKWAKRRGKRLPIIAGCIVFTVAELAICVSDFMPGNKMVMACIFALFVSFPFAVLNVLPGSMMADVIQYDTVTTGVNQEGIFGAARSFVVKMGNSLAIMIVPSLTVIGAAAGENVGRAGLKYTAIAGGIFSLLAVLAFLRYEEKEVLETINADRSKS</sequence>
<dbReference type="Proteomes" id="UP000245412">
    <property type="component" value="Unassembled WGS sequence"/>
</dbReference>
<dbReference type="GO" id="GO:0015293">
    <property type="term" value="F:symporter activity"/>
    <property type="evidence" value="ECO:0007669"/>
    <property type="project" value="InterPro"/>
</dbReference>
<evidence type="ECO:0000313" key="3">
    <source>
        <dbReference type="Proteomes" id="UP000245412"/>
    </source>
</evidence>
<feature type="transmembrane region" description="Helical" evidence="1">
    <location>
        <begin position="339"/>
        <end position="359"/>
    </location>
</feature>
<keyword evidence="3" id="KW-1185">Reference proteome</keyword>
<dbReference type="Pfam" id="PF13347">
    <property type="entry name" value="MFS_2"/>
    <property type="match status" value="1"/>
</dbReference>
<feature type="transmembrane region" description="Helical" evidence="1">
    <location>
        <begin position="95"/>
        <end position="113"/>
    </location>
</feature>
<keyword evidence="1" id="KW-0812">Transmembrane</keyword>
<keyword evidence="1" id="KW-1133">Transmembrane helix</keyword>
<feature type="transmembrane region" description="Helical" evidence="1">
    <location>
        <begin position="51"/>
        <end position="74"/>
    </location>
</feature>
<feature type="transmembrane region" description="Helical" evidence="1">
    <location>
        <begin position="195"/>
        <end position="219"/>
    </location>
</feature>
<feature type="transmembrane region" description="Helical" evidence="1">
    <location>
        <begin position="313"/>
        <end position="333"/>
    </location>
</feature>
<feature type="transmembrane region" description="Helical" evidence="1">
    <location>
        <begin position="9"/>
        <end position="31"/>
    </location>
</feature>
<dbReference type="SUPFAM" id="SSF103473">
    <property type="entry name" value="MFS general substrate transporter"/>
    <property type="match status" value="1"/>
</dbReference>
<feature type="transmembrane region" description="Helical" evidence="1">
    <location>
        <begin position="161"/>
        <end position="183"/>
    </location>
</feature>
<organism evidence="2 3">
    <name type="scientific">Murimonas intestini</name>
    <dbReference type="NCBI Taxonomy" id="1337051"/>
    <lineage>
        <taxon>Bacteria</taxon>
        <taxon>Bacillati</taxon>
        <taxon>Bacillota</taxon>
        <taxon>Clostridia</taxon>
        <taxon>Lachnospirales</taxon>
        <taxon>Lachnospiraceae</taxon>
        <taxon>Murimonas</taxon>
    </lineage>
</organism>
<comment type="caution">
    <text evidence="2">The sequence shown here is derived from an EMBL/GenBank/DDBJ whole genome shotgun (WGS) entry which is preliminary data.</text>
</comment>
<dbReference type="RefSeq" id="WP_109626202.1">
    <property type="nucleotide sequence ID" value="NZ_CABJAT010000005.1"/>
</dbReference>
<dbReference type="EMBL" id="QGGY01000005">
    <property type="protein sequence ID" value="PWJ76139.1"/>
    <property type="molecule type" value="Genomic_DNA"/>
</dbReference>
<gene>
    <name evidence="2" type="ORF">C7383_105174</name>
</gene>
<reference evidence="2 3" key="1">
    <citation type="submission" date="2018-05" db="EMBL/GenBank/DDBJ databases">
        <authorList>
            <person name="Goeker M."/>
            <person name="Huntemann M."/>
            <person name="Clum A."/>
            <person name="Pillay M."/>
            <person name="Palaniappan K."/>
            <person name="Varghese N."/>
            <person name="Mikhailova N."/>
            <person name="Stamatis D."/>
            <person name="Reddy T."/>
            <person name="Daum C."/>
            <person name="Shapiro N."/>
            <person name="Ivanova N."/>
            <person name="Kyrpides N."/>
            <person name="Woyke T."/>
        </authorList>
    </citation>
    <scope>NUCLEOTIDE SEQUENCE [LARGE SCALE GENOMIC DNA]</scope>
    <source>
        <strain evidence="2 3">DSM 26524</strain>
    </source>
</reference>
<dbReference type="InterPro" id="IPR039672">
    <property type="entry name" value="MFS_2"/>
</dbReference>
<dbReference type="InterPro" id="IPR036259">
    <property type="entry name" value="MFS_trans_sf"/>
</dbReference>
<keyword evidence="1" id="KW-0472">Membrane</keyword>
<name>A0AB73T510_9FIRM</name>
<dbReference type="GO" id="GO:0005886">
    <property type="term" value="C:plasma membrane"/>
    <property type="evidence" value="ECO:0007669"/>
    <property type="project" value="TreeGrafter"/>
</dbReference>
<dbReference type="PANTHER" id="PTHR11328">
    <property type="entry name" value="MAJOR FACILITATOR SUPERFAMILY DOMAIN-CONTAINING PROTEIN"/>
    <property type="match status" value="1"/>
</dbReference>
<feature type="transmembrane region" description="Helical" evidence="1">
    <location>
        <begin position="419"/>
        <end position="440"/>
    </location>
</feature>
<feature type="transmembrane region" description="Helical" evidence="1">
    <location>
        <begin position="119"/>
        <end position="140"/>
    </location>
</feature>
<feature type="transmembrane region" description="Helical" evidence="1">
    <location>
        <begin position="397"/>
        <end position="413"/>
    </location>
</feature>
<feature type="transmembrane region" description="Helical" evidence="1">
    <location>
        <begin position="284"/>
        <end position="301"/>
    </location>
</feature>
<dbReference type="PANTHER" id="PTHR11328:SF24">
    <property type="entry name" value="MAJOR FACILITATOR SUPERFAMILY (MFS) PROFILE DOMAIN-CONTAINING PROTEIN"/>
    <property type="match status" value="1"/>
</dbReference>
<accession>A0AB73T510</accession>